<dbReference type="OrthoDB" id="9178898at2"/>
<evidence type="ECO:0000259" key="5">
    <source>
        <dbReference type="PROSITE" id="PS01124"/>
    </source>
</evidence>
<dbReference type="AlphaFoldDB" id="A0A225N343"/>
<dbReference type="PROSITE" id="PS01124">
    <property type="entry name" value="HTH_ARAC_FAMILY_2"/>
    <property type="match status" value="1"/>
</dbReference>
<dbReference type="Pfam" id="PF12833">
    <property type="entry name" value="HTH_18"/>
    <property type="match status" value="1"/>
</dbReference>
<evidence type="ECO:0000256" key="4">
    <source>
        <dbReference type="SAM" id="MobiDB-lite"/>
    </source>
</evidence>
<dbReference type="EMBL" id="NJIH01000002">
    <property type="protein sequence ID" value="OWT65449.1"/>
    <property type="molecule type" value="Genomic_DNA"/>
</dbReference>
<keyword evidence="7" id="KW-1185">Reference proteome</keyword>
<evidence type="ECO:0000313" key="7">
    <source>
        <dbReference type="Proteomes" id="UP000214603"/>
    </source>
</evidence>
<evidence type="ECO:0000256" key="1">
    <source>
        <dbReference type="ARBA" id="ARBA00023015"/>
    </source>
</evidence>
<dbReference type="SUPFAM" id="SSF46689">
    <property type="entry name" value="Homeodomain-like"/>
    <property type="match status" value="1"/>
</dbReference>
<proteinExistence type="predicted"/>
<feature type="region of interest" description="Disordered" evidence="4">
    <location>
        <begin position="1"/>
        <end position="23"/>
    </location>
</feature>
<accession>A0A225N343</accession>
<dbReference type="GO" id="GO:0043565">
    <property type="term" value="F:sequence-specific DNA binding"/>
    <property type="evidence" value="ECO:0007669"/>
    <property type="project" value="InterPro"/>
</dbReference>
<gene>
    <name evidence="6" type="ORF">CEY11_01510</name>
</gene>
<feature type="domain" description="HTH araC/xylS-type" evidence="5">
    <location>
        <begin position="209"/>
        <end position="309"/>
    </location>
</feature>
<sequence length="328" mass="35121">MTVSGLYITGPGHEAERREPGAANHGLAPAAGFEHEAGSLEYSFHGSGIRLTGVYGRVVYCKHGAATPVAADSGQAALVLVRQGPLALHDRGNTVVHLAQGALYLLNCSGPEYAPHWSAGSAIHLGLPRSELHRAFRGGLQRLGTCAPLDDSSVAPFLRSQMELLDRQAASLGSADLASMFHICMNMALLLLGNVLQGRGRDGCPALFSMALQAIETHGHRPNFNAEALARALGWSRAKLYRVFAEQDTTVNAVLRELRLERARRLIEDSSSQIPVGVLAYACGFTDHSSFGKMFRERYGVSPRQWRERLKSAPGPAAAAIPQSAPPA</sequence>
<dbReference type="SMART" id="SM00342">
    <property type="entry name" value="HTH_ARAC"/>
    <property type="match status" value="1"/>
</dbReference>
<keyword evidence="1" id="KW-0805">Transcription regulation</keyword>
<keyword evidence="3" id="KW-0804">Transcription</keyword>
<protein>
    <recommendedName>
        <fullName evidence="5">HTH araC/xylS-type domain-containing protein</fullName>
    </recommendedName>
</protein>
<evidence type="ECO:0000313" key="6">
    <source>
        <dbReference type="EMBL" id="OWT65449.1"/>
    </source>
</evidence>
<dbReference type="InterPro" id="IPR050204">
    <property type="entry name" value="AraC_XylS_family_regulators"/>
</dbReference>
<comment type="caution">
    <text evidence="6">The sequence shown here is derived from an EMBL/GenBank/DDBJ whole genome shotgun (WGS) entry which is preliminary data.</text>
</comment>
<evidence type="ECO:0000256" key="2">
    <source>
        <dbReference type="ARBA" id="ARBA00023125"/>
    </source>
</evidence>
<reference evidence="7" key="1">
    <citation type="submission" date="2017-06" db="EMBL/GenBank/DDBJ databases">
        <title>Herbaspirillum phytohormonus sp. nov., isolated from the root nodule of Robinia pseudoacacia in lead-zinc mine.</title>
        <authorList>
            <person name="Fan M."/>
            <person name="Lin Y."/>
        </authorList>
    </citation>
    <scope>NUCLEOTIDE SEQUENCE [LARGE SCALE GENOMIC DNA]</scope>
    <source>
        <strain evidence="7">SC-089</strain>
    </source>
</reference>
<dbReference type="RefSeq" id="WP_088601599.1">
    <property type="nucleotide sequence ID" value="NZ_NJIH01000002.1"/>
</dbReference>
<name>A0A225N343_9BURK</name>
<evidence type="ECO:0000256" key="3">
    <source>
        <dbReference type="ARBA" id="ARBA00023163"/>
    </source>
</evidence>
<organism evidence="6 7">
    <name type="scientific">Candidimonas nitroreducens</name>
    <dbReference type="NCBI Taxonomy" id="683354"/>
    <lineage>
        <taxon>Bacteria</taxon>
        <taxon>Pseudomonadati</taxon>
        <taxon>Pseudomonadota</taxon>
        <taxon>Betaproteobacteria</taxon>
        <taxon>Burkholderiales</taxon>
        <taxon>Alcaligenaceae</taxon>
        <taxon>Candidimonas</taxon>
    </lineage>
</organism>
<keyword evidence="2" id="KW-0238">DNA-binding</keyword>
<dbReference type="PROSITE" id="PS00041">
    <property type="entry name" value="HTH_ARAC_FAMILY_1"/>
    <property type="match status" value="1"/>
</dbReference>
<dbReference type="InterPro" id="IPR009057">
    <property type="entry name" value="Homeodomain-like_sf"/>
</dbReference>
<dbReference type="PANTHER" id="PTHR46796">
    <property type="entry name" value="HTH-TYPE TRANSCRIPTIONAL ACTIVATOR RHAS-RELATED"/>
    <property type="match status" value="1"/>
</dbReference>
<dbReference type="GO" id="GO:0003700">
    <property type="term" value="F:DNA-binding transcription factor activity"/>
    <property type="evidence" value="ECO:0007669"/>
    <property type="project" value="InterPro"/>
</dbReference>
<dbReference type="Gene3D" id="1.10.10.60">
    <property type="entry name" value="Homeodomain-like"/>
    <property type="match status" value="1"/>
</dbReference>
<dbReference type="PANTHER" id="PTHR46796:SF6">
    <property type="entry name" value="ARAC SUBFAMILY"/>
    <property type="match status" value="1"/>
</dbReference>
<dbReference type="Proteomes" id="UP000214603">
    <property type="component" value="Unassembled WGS sequence"/>
</dbReference>
<dbReference type="InterPro" id="IPR018060">
    <property type="entry name" value="HTH_AraC"/>
</dbReference>
<dbReference type="InterPro" id="IPR018062">
    <property type="entry name" value="HTH_AraC-typ_CS"/>
</dbReference>